<dbReference type="InterPro" id="IPR017937">
    <property type="entry name" value="Thioredoxin_CS"/>
</dbReference>
<feature type="domain" description="Thioredoxin" evidence="4">
    <location>
        <begin position="231"/>
        <end position="426"/>
    </location>
</feature>
<dbReference type="EMBL" id="JAGFMF010011778">
    <property type="protein sequence ID" value="KAG8513042.1"/>
    <property type="molecule type" value="Genomic_DNA"/>
</dbReference>
<evidence type="ECO:0000256" key="2">
    <source>
        <dbReference type="ARBA" id="ARBA00022729"/>
    </source>
</evidence>
<proteinExistence type="inferred from homology"/>
<comment type="similarity">
    <text evidence="1">Belongs to the protein disulfide isomerase family.</text>
</comment>
<evidence type="ECO:0000313" key="6">
    <source>
        <dbReference type="Proteomes" id="UP000700334"/>
    </source>
</evidence>
<feature type="compositionally biased region" description="Gly residues" evidence="3">
    <location>
        <begin position="19"/>
        <end position="35"/>
    </location>
</feature>
<accession>A0A8J6A6H6</accession>
<reference evidence="5" key="1">
    <citation type="journal article" date="2021" name="Evol. Appl.">
        <title>The genome of the Pyrenean desman and the effects of bottlenecks and inbreeding on the genomic landscape of an endangered species.</title>
        <authorList>
            <person name="Escoda L."/>
            <person name="Castresana J."/>
        </authorList>
    </citation>
    <scope>NUCLEOTIDE SEQUENCE</scope>
    <source>
        <strain evidence="5">IBE-C5619</strain>
    </source>
</reference>
<evidence type="ECO:0000256" key="3">
    <source>
        <dbReference type="SAM" id="MobiDB-lite"/>
    </source>
</evidence>
<feature type="region of interest" description="Disordered" evidence="3">
    <location>
        <begin position="89"/>
        <end position="114"/>
    </location>
</feature>
<dbReference type="Proteomes" id="UP000700334">
    <property type="component" value="Unassembled WGS sequence"/>
</dbReference>
<dbReference type="GO" id="GO:0005783">
    <property type="term" value="C:endoplasmic reticulum"/>
    <property type="evidence" value="ECO:0007669"/>
    <property type="project" value="TreeGrafter"/>
</dbReference>
<dbReference type="InterPro" id="IPR036249">
    <property type="entry name" value="Thioredoxin-like_sf"/>
</dbReference>
<sequence length="563" mass="60080">VSRGRARTGRPGRGEEGARGGAGACRGGAGRGLSGAGRRREGPAAAARARQPAVMPTRPGRLLAPAALPPAPAAFLLLLLLSPPGPGGGGGAWAREAEAAADAPPEAAGAPGQDPHAKHLYSADMFAHGIRSAAHFVMFFAPWCGHCQRLQPTWNELGDKYNSMADAKVYVAKVDCVADSDVCSAQGVRGYPTLKFFKPGQEAVKYQGPRDFQTLESWMLRTLNQDQEGPTPQPEEAEAPQAPERRQGLYELSAGNFQLHVAQGNHFIKFFAPWCGHCKALSPTWEQLALGLEHSETVSIGKVGVWPGHRLLCAELRPTLAGLALRPGPGPLTGGMASLGPGPLGCSLCLHLCTGVAGLWAGSHLGTALTTPAPQVDCTQHHELCSGHQVRGYPTLLWFRDGKKVDQYKGKRDLDSLREYVEAQLRSVDGGAPESEQPAEALVLGSPPATDQGTVLALTDRNFEDTIAEGITFIKFYAPWCGHCKNLAPTWEQLSRKDFPGLASVKIAEVDCTAQRDLCGRYAVRGYPTLLLFRGGEKVGEHNGGRDLESLHSFVLGQARDEL</sequence>
<gene>
    <name evidence="5" type="ORF">J0S82_003988</name>
</gene>
<dbReference type="AlphaFoldDB" id="A0A8J6A6H6"/>
<dbReference type="PRINTS" id="PR00421">
    <property type="entry name" value="THIOREDOXIN"/>
</dbReference>
<evidence type="ECO:0000313" key="5">
    <source>
        <dbReference type="EMBL" id="KAG8513042.1"/>
    </source>
</evidence>
<dbReference type="PROSITE" id="PS00194">
    <property type="entry name" value="THIOREDOXIN_1"/>
    <property type="match status" value="3"/>
</dbReference>
<name>A0A8J6A6H6_GALPY</name>
<feature type="compositionally biased region" description="Low complexity" evidence="3">
    <location>
        <begin position="43"/>
        <end position="53"/>
    </location>
</feature>
<dbReference type="InterPro" id="IPR013766">
    <property type="entry name" value="Thioredoxin_domain"/>
</dbReference>
<dbReference type="Pfam" id="PF00085">
    <property type="entry name" value="Thioredoxin"/>
    <property type="match status" value="4"/>
</dbReference>
<feature type="region of interest" description="Disordered" evidence="3">
    <location>
        <begin position="1"/>
        <end position="53"/>
    </location>
</feature>
<protein>
    <submittedName>
        <fullName evidence="5">Thioredoxin domain-containing protein 5</fullName>
    </submittedName>
</protein>
<dbReference type="PANTHER" id="PTHR45672">
    <property type="entry name" value="PROTEIN DISULFIDE-ISOMERASE C17H9.14C-RELATED"/>
    <property type="match status" value="1"/>
</dbReference>
<comment type="caution">
    <text evidence="5">The sequence shown here is derived from an EMBL/GenBank/DDBJ whole genome shotgun (WGS) entry which is preliminary data.</text>
</comment>
<dbReference type="FunFam" id="3.40.30.10:FF:000147">
    <property type="entry name" value="Thioredoxin domain-containing protein 5"/>
    <property type="match status" value="1"/>
</dbReference>
<dbReference type="PANTHER" id="PTHR45672:SF3">
    <property type="entry name" value="THIOREDOXIN DOMAIN-CONTAINING PROTEIN 5"/>
    <property type="match status" value="1"/>
</dbReference>
<organism evidence="5 6">
    <name type="scientific">Galemys pyrenaicus</name>
    <name type="common">Iberian desman</name>
    <name type="synonym">Pyrenean desman</name>
    <dbReference type="NCBI Taxonomy" id="202257"/>
    <lineage>
        <taxon>Eukaryota</taxon>
        <taxon>Metazoa</taxon>
        <taxon>Chordata</taxon>
        <taxon>Craniata</taxon>
        <taxon>Vertebrata</taxon>
        <taxon>Euteleostomi</taxon>
        <taxon>Mammalia</taxon>
        <taxon>Eutheria</taxon>
        <taxon>Laurasiatheria</taxon>
        <taxon>Eulipotyphla</taxon>
        <taxon>Talpidae</taxon>
        <taxon>Galemys</taxon>
    </lineage>
</organism>
<evidence type="ECO:0000256" key="1">
    <source>
        <dbReference type="ARBA" id="ARBA00006347"/>
    </source>
</evidence>
<dbReference type="SUPFAM" id="SSF52833">
    <property type="entry name" value="Thioredoxin-like"/>
    <property type="match status" value="3"/>
</dbReference>
<dbReference type="Gene3D" id="3.40.30.10">
    <property type="entry name" value="Glutaredoxin"/>
    <property type="match status" value="4"/>
</dbReference>
<dbReference type="GO" id="GO:0006457">
    <property type="term" value="P:protein folding"/>
    <property type="evidence" value="ECO:0007669"/>
    <property type="project" value="TreeGrafter"/>
</dbReference>
<dbReference type="CDD" id="cd03005">
    <property type="entry name" value="PDI_a_ERp46"/>
    <property type="match status" value="2"/>
</dbReference>
<dbReference type="GO" id="GO:0003756">
    <property type="term" value="F:protein disulfide isomerase activity"/>
    <property type="evidence" value="ECO:0007669"/>
    <property type="project" value="TreeGrafter"/>
</dbReference>
<keyword evidence="2" id="KW-0732">Signal</keyword>
<feature type="compositionally biased region" description="Basic residues" evidence="3">
    <location>
        <begin position="1"/>
        <end position="10"/>
    </location>
</feature>
<dbReference type="PROSITE" id="PS51352">
    <property type="entry name" value="THIOREDOXIN_2"/>
    <property type="match status" value="3"/>
</dbReference>
<dbReference type="OrthoDB" id="71336at2759"/>
<feature type="compositionally biased region" description="Low complexity" evidence="3">
    <location>
        <begin position="100"/>
        <end position="112"/>
    </location>
</feature>
<dbReference type="InterPro" id="IPR051063">
    <property type="entry name" value="PDI"/>
</dbReference>
<keyword evidence="6" id="KW-1185">Reference proteome</keyword>
<feature type="non-terminal residue" evidence="5">
    <location>
        <position position="1"/>
    </location>
</feature>
<dbReference type="FunFam" id="3.40.30.10:FF:000146">
    <property type="entry name" value="Thioredoxin domain containing 5"/>
    <property type="match status" value="1"/>
</dbReference>
<feature type="domain" description="Thioredoxin" evidence="4">
    <location>
        <begin position="97"/>
        <end position="228"/>
    </location>
</feature>
<feature type="domain" description="Thioredoxin" evidence="4">
    <location>
        <begin position="433"/>
        <end position="561"/>
    </location>
</feature>
<evidence type="ECO:0000259" key="4">
    <source>
        <dbReference type="PROSITE" id="PS51352"/>
    </source>
</evidence>